<name>A0A7S4DTH6_9EUKA</name>
<keyword evidence="2" id="KW-0732">Signal</keyword>
<feature type="region of interest" description="Disordered" evidence="1">
    <location>
        <begin position="47"/>
        <end position="71"/>
    </location>
</feature>
<evidence type="ECO:0000256" key="1">
    <source>
        <dbReference type="SAM" id="MobiDB-lite"/>
    </source>
</evidence>
<accession>A0A7S4DTH6</accession>
<feature type="chain" id="PRO_5030773638" evidence="2">
    <location>
        <begin position="27"/>
        <end position="236"/>
    </location>
</feature>
<evidence type="ECO:0000256" key="2">
    <source>
        <dbReference type="SAM" id="SignalP"/>
    </source>
</evidence>
<dbReference type="PANTHER" id="PTHR21530:SF7">
    <property type="entry name" value="TRAB DOMAIN-CONTAINING PROTEIN"/>
    <property type="match status" value="1"/>
</dbReference>
<dbReference type="AlphaFoldDB" id="A0A7S4DTH6"/>
<gene>
    <name evidence="3" type="ORF">LGLO00237_LOCUS21376</name>
</gene>
<dbReference type="InterPro" id="IPR046345">
    <property type="entry name" value="TraB_PrgY-like"/>
</dbReference>
<dbReference type="EMBL" id="HBIV01029960">
    <property type="protein sequence ID" value="CAE0669746.1"/>
    <property type="molecule type" value="Transcribed_RNA"/>
</dbReference>
<feature type="signal peptide" evidence="2">
    <location>
        <begin position="1"/>
        <end position="26"/>
    </location>
</feature>
<reference evidence="3" key="1">
    <citation type="submission" date="2021-01" db="EMBL/GenBank/DDBJ databases">
        <authorList>
            <person name="Corre E."/>
            <person name="Pelletier E."/>
            <person name="Niang G."/>
            <person name="Scheremetjew M."/>
            <person name="Finn R."/>
            <person name="Kale V."/>
            <person name="Holt S."/>
            <person name="Cochrane G."/>
            <person name="Meng A."/>
            <person name="Brown T."/>
            <person name="Cohen L."/>
        </authorList>
    </citation>
    <scope>NUCLEOTIDE SEQUENCE</scope>
    <source>
        <strain evidence="3">CCCM811</strain>
    </source>
</reference>
<evidence type="ECO:0000313" key="3">
    <source>
        <dbReference type="EMBL" id="CAE0669746.1"/>
    </source>
</evidence>
<dbReference type="PANTHER" id="PTHR21530">
    <property type="entry name" value="PHEROMONE SHUTDOWN PROTEIN"/>
    <property type="match status" value="1"/>
</dbReference>
<organism evidence="3">
    <name type="scientific">Lotharella globosa</name>
    <dbReference type="NCBI Taxonomy" id="91324"/>
    <lineage>
        <taxon>Eukaryota</taxon>
        <taxon>Sar</taxon>
        <taxon>Rhizaria</taxon>
        <taxon>Cercozoa</taxon>
        <taxon>Chlorarachniophyceae</taxon>
        <taxon>Lotharella</taxon>
    </lineage>
</organism>
<protein>
    <submittedName>
        <fullName evidence="3">Uncharacterized protein</fullName>
    </submittedName>
</protein>
<proteinExistence type="predicted"/>
<sequence>MLRPLGSPRVLMLLVSVAWSSSISRASPVRTLPLRSMARHASSLHARATREGLPPVAPAAAPAANRKQDPPIPLEDLPETAGYLNCAGTHVYIQGTIHGSSTSATEVSALLKHPAVQDRVKYIVIELDDDRFSYLMSRRKGTRRDRKKTIWQAFERIMTDPKEDRRGQALLGLLLSAAMRAGEALEFEKGADFLAAIDAAEASKIPLVLADQPTNQTVDSMFRLGVCRLWKRWGSL</sequence>